<evidence type="ECO:0000313" key="1">
    <source>
        <dbReference type="EMBL" id="GMH06837.1"/>
    </source>
</evidence>
<dbReference type="Proteomes" id="UP001279734">
    <property type="component" value="Unassembled WGS sequence"/>
</dbReference>
<protein>
    <submittedName>
        <fullName evidence="1">Uncharacterized protein</fullName>
    </submittedName>
</protein>
<name>A0AAD3XJG5_NEPGR</name>
<gene>
    <name evidence="1" type="ORF">Nepgr_008677</name>
</gene>
<evidence type="ECO:0000313" key="2">
    <source>
        <dbReference type="Proteomes" id="UP001279734"/>
    </source>
</evidence>
<reference evidence="1" key="1">
    <citation type="submission" date="2023-05" db="EMBL/GenBank/DDBJ databases">
        <title>Nepenthes gracilis genome sequencing.</title>
        <authorList>
            <person name="Fukushima K."/>
        </authorList>
    </citation>
    <scope>NUCLEOTIDE SEQUENCE</scope>
    <source>
        <strain evidence="1">SING2019-196</strain>
    </source>
</reference>
<sequence>MILVGFSCTSHLIYVLHSLLAICRIATRNLFHGLLDLSLYNQRSAKLRLLKVQRSKTATDLPCKGSFSQRVKQHHFSREPFPASKPCLDELWMGYLQIILLIIDSVHSNCKANV</sequence>
<proteinExistence type="predicted"/>
<dbReference type="AlphaFoldDB" id="A0AAD3XJG5"/>
<comment type="caution">
    <text evidence="1">The sequence shown here is derived from an EMBL/GenBank/DDBJ whole genome shotgun (WGS) entry which is preliminary data.</text>
</comment>
<organism evidence="1 2">
    <name type="scientific">Nepenthes gracilis</name>
    <name type="common">Slender pitcher plant</name>
    <dbReference type="NCBI Taxonomy" id="150966"/>
    <lineage>
        <taxon>Eukaryota</taxon>
        <taxon>Viridiplantae</taxon>
        <taxon>Streptophyta</taxon>
        <taxon>Embryophyta</taxon>
        <taxon>Tracheophyta</taxon>
        <taxon>Spermatophyta</taxon>
        <taxon>Magnoliopsida</taxon>
        <taxon>eudicotyledons</taxon>
        <taxon>Gunneridae</taxon>
        <taxon>Pentapetalae</taxon>
        <taxon>Caryophyllales</taxon>
        <taxon>Nepenthaceae</taxon>
        <taxon>Nepenthes</taxon>
    </lineage>
</organism>
<keyword evidence="2" id="KW-1185">Reference proteome</keyword>
<accession>A0AAD3XJG5</accession>
<dbReference type="EMBL" id="BSYO01000006">
    <property type="protein sequence ID" value="GMH06837.1"/>
    <property type="molecule type" value="Genomic_DNA"/>
</dbReference>